<dbReference type="OrthoDB" id="8177873at2759"/>
<gene>
    <name evidence="1" type="ORF">D910_09537</name>
</gene>
<reference evidence="1 2" key="1">
    <citation type="journal article" date="2013" name="Genome Biol.">
        <title>Draft genome of the mountain pine beetle, Dendroctonus ponderosae Hopkins, a major forest pest.</title>
        <authorList>
            <person name="Keeling C.I."/>
            <person name="Yuen M.M."/>
            <person name="Liao N.Y."/>
            <person name="Docking T.R."/>
            <person name="Chan S.K."/>
            <person name="Taylor G.A."/>
            <person name="Palmquist D.L."/>
            <person name="Jackman S.D."/>
            <person name="Nguyen A."/>
            <person name="Li M."/>
            <person name="Henderson H."/>
            <person name="Janes J.K."/>
            <person name="Zhao Y."/>
            <person name="Pandoh P."/>
            <person name="Moore R."/>
            <person name="Sperling F.A."/>
            <person name="Huber D.P."/>
            <person name="Birol I."/>
            <person name="Jones S.J."/>
            <person name="Bohlmann J."/>
        </authorList>
    </citation>
    <scope>NUCLEOTIDE SEQUENCE</scope>
</reference>
<organism evidence="1 2">
    <name type="scientific">Dendroctonus ponderosae</name>
    <name type="common">Mountain pine beetle</name>
    <dbReference type="NCBI Taxonomy" id="77166"/>
    <lineage>
        <taxon>Eukaryota</taxon>
        <taxon>Metazoa</taxon>
        <taxon>Ecdysozoa</taxon>
        <taxon>Arthropoda</taxon>
        <taxon>Hexapoda</taxon>
        <taxon>Insecta</taxon>
        <taxon>Pterygota</taxon>
        <taxon>Neoptera</taxon>
        <taxon>Endopterygota</taxon>
        <taxon>Coleoptera</taxon>
        <taxon>Polyphaga</taxon>
        <taxon>Cucujiformia</taxon>
        <taxon>Curculionidae</taxon>
        <taxon>Scolytinae</taxon>
        <taxon>Dendroctonus</taxon>
    </lineage>
</organism>
<sequence>MPKQRLKNLSTLNVSDLWILFFHSISYGGYSNRNQRLGKLIMREHDFVVFVKYQGRNFVLFVEVKSTNDRATIKHGIEMVADSKTIKNHKRTAQHQLRDHLEILKTDLDYEVKDEIQCYIMWPFLGENTTDPKQQIVKRWTEDDNLHVFENTIASQEAFNSWFLRIVVSQKSCSDQIFAHLISRYIVLSCGIFMDEIDKDLLALLTQEQVKVLTSPICQKGGALVVHGIAGTGKTLLILKKLQLLHQNGQLNEKKRALYVCYWPGIRCEVKHKLKIMGLEDYVDTTRFYITSTYFMKNNRNKYKHIFMDETEAIIISFGPEIVQNTFYKIYQAYHDGNCFRENCSLSGLEAFQQHPISALIKLHIEAKISWGELWFMVDTNQAFISLPKNSPEILKSPHIILNKLIRSTSQICSFFSIVTQQPVPLNMLNFPKSQEEPPIFWVPRKQNVSQSVCEVIVDLCAAKGIKPSDICVIPFLQNEMLSIEAINLQICQKFVEKAFRPECISDVEDFLTDRKPYEFLLAWALRVKGLEFKVVVMVIDEDQFDYDDVDDRKRVYVICSRSTCMLIVISDDQNRREIGLSEISEEYCFNIKFGCNRLDRARKQAYTNRIIEDNKENDELEYVTPKTK</sequence>
<dbReference type="AlphaFoldDB" id="U4UGR1"/>
<evidence type="ECO:0000313" key="2">
    <source>
        <dbReference type="Proteomes" id="UP000030742"/>
    </source>
</evidence>
<dbReference type="Proteomes" id="UP000030742">
    <property type="component" value="Unassembled WGS sequence"/>
</dbReference>
<dbReference type="Gene3D" id="3.40.50.300">
    <property type="entry name" value="P-loop containing nucleotide triphosphate hydrolases"/>
    <property type="match status" value="1"/>
</dbReference>
<evidence type="ECO:0008006" key="3">
    <source>
        <dbReference type="Google" id="ProtNLM"/>
    </source>
</evidence>
<dbReference type="SUPFAM" id="SSF52540">
    <property type="entry name" value="P-loop containing nucleoside triphosphate hydrolases"/>
    <property type="match status" value="1"/>
</dbReference>
<proteinExistence type="predicted"/>
<protein>
    <recommendedName>
        <fullName evidence="3">UvrD-like helicase C-terminal domain-containing protein</fullName>
    </recommendedName>
</protein>
<dbReference type="EMBL" id="KB632314">
    <property type="protein sequence ID" value="ERL92217.1"/>
    <property type="molecule type" value="Genomic_DNA"/>
</dbReference>
<evidence type="ECO:0000313" key="1">
    <source>
        <dbReference type="EMBL" id="ERL92217.1"/>
    </source>
</evidence>
<accession>U4UGR1</accession>
<dbReference type="InterPro" id="IPR027417">
    <property type="entry name" value="P-loop_NTPase"/>
</dbReference>
<dbReference type="STRING" id="77166.U4UGR1"/>
<name>U4UGR1_DENPD</name>